<dbReference type="Gene3D" id="3.30.70.270">
    <property type="match status" value="1"/>
</dbReference>
<comment type="caution">
    <text evidence="5">The sequence shown here is derived from an EMBL/GenBank/DDBJ whole genome shotgun (WGS) entry which is preliminary data.</text>
</comment>
<evidence type="ECO:0000256" key="1">
    <source>
        <dbReference type="SAM" id="MobiDB-lite"/>
    </source>
</evidence>
<feature type="transmembrane region" description="Helical" evidence="2">
    <location>
        <begin position="216"/>
        <end position="241"/>
    </location>
</feature>
<proteinExistence type="predicted"/>
<gene>
    <name evidence="5" type="ORF">EV184_102346</name>
</gene>
<dbReference type="SMART" id="SM00267">
    <property type="entry name" value="GGDEF"/>
    <property type="match status" value="1"/>
</dbReference>
<dbReference type="Pfam" id="PF00563">
    <property type="entry name" value="EAL"/>
    <property type="match status" value="1"/>
</dbReference>
<dbReference type="NCBIfam" id="TIGR00254">
    <property type="entry name" value="GGDEF"/>
    <property type="match status" value="1"/>
</dbReference>
<dbReference type="CDD" id="cd01949">
    <property type="entry name" value="GGDEF"/>
    <property type="match status" value="1"/>
</dbReference>
<dbReference type="Proteomes" id="UP000295043">
    <property type="component" value="Unassembled WGS sequence"/>
</dbReference>
<dbReference type="Gene3D" id="3.20.20.450">
    <property type="entry name" value="EAL domain"/>
    <property type="match status" value="1"/>
</dbReference>
<reference evidence="5 6" key="1">
    <citation type="submission" date="2019-03" db="EMBL/GenBank/DDBJ databases">
        <title>Genomic Encyclopedia of Type Strains, Phase IV (KMG-V): Genome sequencing to study the core and pangenomes of soil and plant-associated prokaryotes.</title>
        <authorList>
            <person name="Whitman W."/>
        </authorList>
    </citation>
    <scope>NUCLEOTIDE SEQUENCE [LARGE SCALE GENOMIC DNA]</scope>
    <source>
        <strain evidence="5 6">23C40</strain>
    </source>
</reference>
<dbReference type="FunFam" id="3.30.70.270:FF:000001">
    <property type="entry name" value="Diguanylate cyclase domain protein"/>
    <property type="match status" value="1"/>
</dbReference>
<dbReference type="AlphaFoldDB" id="A0A4R2C331"/>
<evidence type="ECO:0000259" key="3">
    <source>
        <dbReference type="PROSITE" id="PS50883"/>
    </source>
</evidence>
<dbReference type="SUPFAM" id="SSF55073">
    <property type="entry name" value="Nucleotide cyclase"/>
    <property type="match status" value="1"/>
</dbReference>
<dbReference type="SUPFAM" id="SSF141868">
    <property type="entry name" value="EAL domain-like"/>
    <property type="match status" value="1"/>
</dbReference>
<feature type="domain" description="EAL" evidence="3">
    <location>
        <begin position="433"/>
        <end position="688"/>
    </location>
</feature>
<evidence type="ECO:0000313" key="5">
    <source>
        <dbReference type="EMBL" id="TCN34035.1"/>
    </source>
</evidence>
<dbReference type="InterPro" id="IPR001633">
    <property type="entry name" value="EAL_dom"/>
</dbReference>
<dbReference type="PANTHER" id="PTHR44757:SF2">
    <property type="entry name" value="BIOFILM ARCHITECTURE MAINTENANCE PROTEIN MBAA"/>
    <property type="match status" value="1"/>
</dbReference>
<dbReference type="InterPro" id="IPR052155">
    <property type="entry name" value="Biofilm_reg_signaling"/>
</dbReference>
<organism evidence="5 6">
    <name type="scientific">Sinorhizobium americanum</name>
    <dbReference type="NCBI Taxonomy" id="194963"/>
    <lineage>
        <taxon>Bacteria</taxon>
        <taxon>Pseudomonadati</taxon>
        <taxon>Pseudomonadota</taxon>
        <taxon>Alphaproteobacteria</taxon>
        <taxon>Hyphomicrobiales</taxon>
        <taxon>Rhizobiaceae</taxon>
        <taxon>Sinorhizobium/Ensifer group</taxon>
        <taxon>Sinorhizobium</taxon>
    </lineage>
</organism>
<sequence length="708" mass="77587">MLAERADEMTGRSEPPSKPRQSVETYIRSIGRHYVNAVIVMTLLIAATYLTMLVALDRHSLQQKISFLTSNQFIRFQQLANQTRALMRASADPNLQEHIISPMRDDIHRAIGDIRAMSGELHALDQSIGGNLLERFNPGDEIAVQLRHDLNARLEDFLERAVRIADISTEDRRQRYSFSGPIDFAVAADSMLMRQFADLIRHAHGRSGVSIDNAKLIGTGLLALIAATVILASVFLFSPLLKKLRNEHRLTMAFEKRLTLLAHTDALTGLDNRSSFNAALGNLFDELGRTGAGFSMLLVDLDRFKSINDGLGHPAGDAVLRHVARALQKTLRASDVIARLGGDEFAVLLPGIGEASALQSVAERAIEAIAADIAFEGRNLQVSASIGGAIVPDHASDEAGLMRIVDLALYTAKAGRNSTVIFDEAALARRLEQNQLSLALVLAADRNEFVVHYQPKVDLTTGTHLGFEALVRWQHPQLGLLPPGRFLPLMEGTQLIRGMTRAVVATVGRDLKAWRAAGLAPGPVSINLPEVLLVGEEGYAFFAAAVRENGLEWQDFAVEITEDVFLNRSADQILATVARFRQHGLSISLDDFGTGFASLVHLRDFPFDELKIDRSFIDGIGKDARSEQIIRAMIQLAQNLGKRCVAEGIETEGQRRFLMEAGCDVGQGYHFARPQPAALAGARLPQRAAADRRPASKASVALRRIARR</sequence>
<dbReference type="EMBL" id="SLVU01000002">
    <property type="protein sequence ID" value="TCN34035.1"/>
    <property type="molecule type" value="Genomic_DNA"/>
</dbReference>
<keyword evidence="2" id="KW-1133">Transmembrane helix</keyword>
<evidence type="ECO:0000256" key="2">
    <source>
        <dbReference type="SAM" id="Phobius"/>
    </source>
</evidence>
<dbReference type="Pfam" id="PF00990">
    <property type="entry name" value="GGDEF"/>
    <property type="match status" value="1"/>
</dbReference>
<protein>
    <submittedName>
        <fullName evidence="5">Diguanylate cyclase (GGDEF)-like protein</fullName>
    </submittedName>
</protein>
<feature type="domain" description="GGDEF" evidence="4">
    <location>
        <begin position="292"/>
        <end position="424"/>
    </location>
</feature>
<dbReference type="GO" id="GO:0003824">
    <property type="term" value="F:catalytic activity"/>
    <property type="evidence" value="ECO:0007669"/>
    <property type="project" value="UniProtKB-ARBA"/>
</dbReference>
<dbReference type="PANTHER" id="PTHR44757">
    <property type="entry name" value="DIGUANYLATE CYCLASE DGCP"/>
    <property type="match status" value="1"/>
</dbReference>
<dbReference type="SMART" id="SM00052">
    <property type="entry name" value="EAL"/>
    <property type="match status" value="1"/>
</dbReference>
<feature type="compositionally biased region" description="Basic and acidic residues" evidence="1">
    <location>
        <begin position="1"/>
        <end position="17"/>
    </location>
</feature>
<dbReference type="InterPro" id="IPR043128">
    <property type="entry name" value="Rev_trsase/Diguanyl_cyclase"/>
</dbReference>
<dbReference type="InterPro" id="IPR029787">
    <property type="entry name" value="Nucleotide_cyclase"/>
</dbReference>
<keyword evidence="2" id="KW-0472">Membrane</keyword>
<keyword evidence="2" id="KW-0812">Transmembrane</keyword>
<evidence type="ECO:0000259" key="4">
    <source>
        <dbReference type="PROSITE" id="PS50887"/>
    </source>
</evidence>
<dbReference type="InterPro" id="IPR000160">
    <property type="entry name" value="GGDEF_dom"/>
</dbReference>
<dbReference type="PROSITE" id="PS50883">
    <property type="entry name" value="EAL"/>
    <property type="match status" value="1"/>
</dbReference>
<evidence type="ECO:0000313" key="6">
    <source>
        <dbReference type="Proteomes" id="UP000295043"/>
    </source>
</evidence>
<feature type="transmembrane region" description="Helical" evidence="2">
    <location>
        <begin position="34"/>
        <end position="56"/>
    </location>
</feature>
<dbReference type="InterPro" id="IPR035919">
    <property type="entry name" value="EAL_sf"/>
</dbReference>
<dbReference type="CDD" id="cd01948">
    <property type="entry name" value="EAL"/>
    <property type="match status" value="1"/>
</dbReference>
<accession>A0A4R2C331</accession>
<name>A0A4R2C331_9HYPH</name>
<feature type="region of interest" description="Disordered" evidence="1">
    <location>
        <begin position="1"/>
        <end position="22"/>
    </location>
</feature>
<dbReference type="PROSITE" id="PS50887">
    <property type="entry name" value="GGDEF"/>
    <property type="match status" value="1"/>
</dbReference>